<gene>
    <name evidence="1" type="ORF">LEN_1948</name>
</gene>
<evidence type="ECO:0000313" key="2">
    <source>
        <dbReference type="Proteomes" id="UP000218824"/>
    </source>
</evidence>
<accession>A0AAU9AJH6</accession>
<dbReference type="AlphaFoldDB" id="A0AAU9AJH6"/>
<protein>
    <submittedName>
        <fullName evidence="1">Uncharacterized protein</fullName>
    </submittedName>
</protein>
<proteinExistence type="predicted"/>
<dbReference type="RefSeq" id="WP_096377595.1">
    <property type="nucleotide sequence ID" value="NZ_AP014940.1"/>
</dbReference>
<organism evidence="1 2">
    <name type="scientific">Lysobacter enzymogenes</name>
    <dbReference type="NCBI Taxonomy" id="69"/>
    <lineage>
        <taxon>Bacteria</taxon>
        <taxon>Pseudomonadati</taxon>
        <taxon>Pseudomonadota</taxon>
        <taxon>Gammaproteobacteria</taxon>
        <taxon>Lysobacterales</taxon>
        <taxon>Lysobacteraceae</taxon>
        <taxon>Lysobacter</taxon>
    </lineage>
</organism>
<dbReference type="KEGG" id="lem:LEN_1948"/>
<reference evidence="1 2" key="1">
    <citation type="journal article" date="2017" name="DNA Res.">
        <title>Complete genome sequence and expression profile of the commercial lytic enzyme producer Lysobacter enzymogenes M497-1.</title>
        <authorList>
            <person name="Takami H."/>
            <person name="Toyoda A."/>
            <person name="Uchiyama I."/>
            <person name="Itoh T."/>
            <person name="Takaki Y."/>
            <person name="Arai W."/>
            <person name="Nishi S."/>
            <person name="Kawai M."/>
            <person name="Shinya K."/>
            <person name="Ikeda H."/>
        </authorList>
    </citation>
    <scope>NUCLEOTIDE SEQUENCE [LARGE SCALE GENOMIC DNA]</scope>
    <source>
        <strain evidence="1 2">M497-1</strain>
    </source>
</reference>
<name>A0AAU9AJH6_LYSEN</name>
<dbReference type="EMBL" id="AP014940">
    <property type="protein sequence ID" value="BAV97435.1"/>
    <property type="molecule type" value="Genomic_DNA"/>
</dbReference>
<evidence type="ECO:0000313" key="1">
    <source>
        <dbReference type="EMBL" id="BAV97435.1"/>
    </source>
</evidence>
<dbReference type="Proteomes" id="UP000218824">
    <property type="component" value="Chromosome"/>
</dbReference>
<dbReference type="GeneID" id="83063815"/>
<sequence length="100" mass="10210">MPYQFVNQVTPEQLQQLTDPIAASAVIEELAAVAEQTTPAKADQVEQWFKAVEAAGISAQRGGGANAVTVLPGGSASPDRIATTAVDGTVTVTGVSEASR</sequence>